<evidence type="ECO:0000259" key="3">
    <source>
        <dbReference type="PROSITE" id="PS50110"/>
    </source>
</evidence>
<comment type="caution">
    <text evidence="4">The sequence shown here is derived from an EMBL/GenBank/DDBJ whole genome shotgun (WGS) entry which is preliminary data.</text>
</comment>
<accession>A0ABD6BZH0</accession>
<protein>
    <submittedName>
        <fullName evidence="4">Response regulator</fullName>
    </submittedName>
</protein>
<evidence type="ECO:0000313" key="4">
    <source>
        <dbReference type="EMBL" id="MFD1570113.1"/>
    </source>
</evidence>
<dbReference type="InterPro" id="IPR050595">
    <property type="entry name" value="Bact_response_regulator"/>
</dbReference>
<dbReference type="PANTHER" id="PTHR44591">
    <property type="entry name" value="STRESS RESPONSE REGULATOR PROTEIN 1"/>
    <property type="match status" value="1"/>
</dbReference>
<evidence type="ECO:0000313" key="5">
    <source>
        <dbReference type="Proteomes" id="UP001597185"/>
    </source>
</evidence>
<dbReference type="EMBL" id="JBHUDB010000002">
    <property type="protein sequence ID" value="MFD1570113.1"/>
    <property type="molecule type" value="Genomic_DNA"/>
</dbReference>
<dbReference type="SUPFAM" id="SSF52172">
    <property type="entry name" value="CheY-like"/>
    <property type="match status" value="1"/>
</dbReference>
<gene>
    <name evidence="4" type="ORF">ACFR9T_05865</name>
</gene>
<dbReference type="CDD" id="cd17546">
    <property type="entry name" value="REC_hyHK_CKI1_RcsC-like"/>
    <property type="match status" value="1"/>
</dbReference>
<sequence>MTESVDRVQKVLIIDDNDDLRELQKLLLKPTYSVETAECGMSGLETLDHSTDVVLLDRNMPGLSGTETAVAIRESEYNPAVAIVSANSADTDIFKIPCDAYLEKPVKQPDLISTVEELLSRALHDSTLREFLALESKHRALRKSTFGNCHTDEFKESVRKLKSLEKQLAGNAVTGNSAVSD</sequence>
<dbReference type="Proteomes" id="UP001597185">
    <property type="component" value="Unassembled WGS sequence"/>
</dbReference>
<dbReference type="SMART" id="SM00448">
    <property type="entry name" value="REC"/>
    <property type="match status" value="1"/>
</dbReference>
<dbReference type="Gene3D" id="3.40.50.2300">
    <property type="match status" value="1"/>
</dbReference>
<proteinExistence type="predicted"/>
<evidence type="ECO:0000256" key="2">
    <source>
        <dbReference type="PROSITE-ProRule" id="PRU00169"/>
    </source>
</evidence>
<keyword evidence="5" id="KW-1185">Reference proteome</keyword>
<reference evidence="4 5" key="1">
    <citation type="journal article" date="2019" name="Int. J. Syst. Evol. Microbiol.">
        <title>The Global Catalogue of Microorganisms (GCM) 10K type strain sequencing project: providing services to taxonomists for standard genome sequencing and annotation.</title>
        <authorList>
            <consortium name="The Broad Institute Genomics Platform"/>
            <consortium name="The Broad Institute Genome Sequencing Center for Infectious Disease"/>
            <person name="Wu L."/>
            <person name="Ma J."/>
        </authorList>
    </citation>
    <scope>NUCLEOTIDE SEQUENCE [LARGE SCALE GENOMIC DNA]</scope>
    <source>
        <strain evidence="4 5">CGMCC 1.12689</strain>
    </source>
</reference>
<dbReference type="Pfam" id="PF00072">
    <property type="entry name" value="Response_reg"/>
    <property type="match status" value="1"/>
</dbReference>
<dbReference type="AlphaFoldDB" id="A0ABD6BZH0"/>
<organism evidence="4 5">
    <name type="scientific">Halorubrum laminariae</name>
    <dbReference type="NCBI Taxonomy" id="1433523"/>
    <lineage>
        <taxon>Archaea</taxon>
        <taxon>Methanobacteriati</taxon>
        <taxon>Methanobacteriota</taxon>
        <taxon>Stenosarchaea group</taxon>
        <taxon>Halobacteria</taxon>
        <taxon>Halobacteriales</taxon>
        <taxon>Haloferacaceae</taxon>
        <taxon>Halorubrum</taxon>
    </lineage>
</organism>
<dbReference type="PANTHER" id="PTHR44591:SF3">
    <property type="entry name" value="RESPONSE REGULATORY DOMAIN-CONTAINING PROTEIN"/>
    <property type="match status" value="1"/>
</dbReference>
<dbReference type="InterPro" id="IPR001789">
    <property type="entry name" value="Sig_transdc_resp-reg_receiver"/>
</dbReference>
<feature type="domain" description="Response regulatory" evidence="3">
    <location>
        <begin position="10"/>
        <end position="119"/>
    </location>
</feature>
<evidence type="ECO:0000256" key="1">
    <source>
        <dbReference type="ARBA" id="ARBA00022553"/>
    </source>
</evidence>
<dbReference type="PROSITE" id="PS50110">
    <property type="entry name" value="RESPONSE_REGULATORY"/>
    <property type="match status" value="1"/>
</dbReference>
<keyword evidence="1 2" id="KW-0597">Phosphoprotein</keyword>
<feature type="modified residue" description="4-aspartylphosphate" evidence="2">
    <location>
        <position position="57"/>
    </location>
</feature>
<dbReference type="RefSeq" id="WP_256418032.1">
    <property type="nucleotide sequence ID" value="NZ_JANHDL010000004.1"/>
</dbReference>
<dbReference type="InterPro" id="IPR011006">
    <property type="entry name" value="CheY-like_superfamily"/>
</dbReference>
<name>A0ABD6BZH0_9EURY</name>